<keyword evidence="1" id="KW-1133">Transmembrane helix</keyword>
<keyword evidence="1" id="KW-0472">Membrane</keyword>
<proteinExistence type="predicted"/>
<dbReference type="Pfam" id="PF01832">
    <property type="entry name" value="Glucosaminidase"/>
    <property type="match status" value="1"/>
</dbReference>
<dbReference type="RefSeq" id="WP_323248284.1">
    <property type="nucleotide sequence ID" value="NZ_JAYFUL010000009.1"/>
</dbReference>
<keyword evidence="4" id="KW-1185">Reference proteome</keyword>
<protein>
    <submittedName>
        <fullName evidence="3">Glucosaminidase domain-containing protein</fullName>
    </submittedName>
</protein>
<evidence type="ECO:0000313" key="4">
    <source>
        <dbReference type="Proteomes" id="UP001304671"/>
    </source>
</evidence>
<feature type="transmembrane region" description="Helical" evidence="1">
    <location>
        <begin position="6"/>
        <end position="24"/>
    </location>
</feature>
<evidence type="ECO:0000259" key="2">
    <source>
        <dbReference type="Pfam" id="PF01832"/>
    </source>
</evidence>
<accession>A0ABU5QLB7</accession>
<gene>
    <name evidence="3" type="ORF">VB264_07985</name>
</gene>
<organism evidence="3 4">
    <name type="scientific">Arcicella aquatica</name>
    <dbReference type="NCBI Taxonomy" id="217141"/>
    <lineage>
        <taxon>Bacteria</taxon>
        <taxon>Pseudomonadati</taxon>
        <taxon>Bacteroidota</taxon>
        <taxon>Cytophagia</taxon>
        <taxon>Cytophagales</taxon>
        <taxon>Flectobacillaceae</taxon>
        <taxon>Arcicella</taxon>
    </lineage>
</organism>
<dbReference type="Gene3D" id="1.10.530.10">
    <property type="match status" value="1"/>
</dbReference>
<dbReference type="EMBL" id="JAYFUL010000009">
    <property type="protein sequence ID" value="MEA5257720.1"/>
    <property type="molecule type" value="Genomic_DNA"/>
</dbReference>
<keyword evidence="1" id="KW-0812">Transmembrane</keyword>
<comment type="caution">
    <text evidence="3">The sequence shown here is derived from an EMBL/GenBank/DDBJ whole genome shotgun (WGS) entry which is preliminary data.</text>
</comment>
<evidence type="ECO:0000313" key="3">
    <source>
        <dbReference type="EMBL" id="MEA5257720.1"/>
    </source>
</evidence>
<reference evidence="3 4" key="1">
    <citation type="submission" date="2023-12" db="EMBL/GenBank/DDBJ databases">
        <title>Novel species of the genus Arcicella isolated from rivers.</title>
        <authorList>
            <person name="Lu H."/>
        </authorList>
    </citation>
    <scope>NUCLEOTIDE SEQUENCE [LARGE SCALE GENOMIC DNA]</scope>
    <source>
        <strain evidence="3 4">LMG 21963</strain>
    </source>
</reference>
<evidence type="ECO:0000256" key="1">
    <source>
        <dbReference type="SAM" id="Phobius"/>
    </source>
</evidence>
<dbReference type="Proteomes" id="UP001304671">
    <property type="component" value="Unassembled WGS sequence"/>
</dbReference>
<name>A0ABU5QLB7_9BACT</name>
<sequence length="380" mass="43412">MVKTSFFNQVIGILLLGFVLFAFTPSNKINRFVFNVDYEKKVQVGDDVSFLFRVGDNVQRVKVYSDNKSLGTAMVESNKAVFRFLFSYPGVKQLKFVGISARHDTVNVSYGQIVVSGKTFDNNVTILERNNTGRNNKLSASIDDNLSRDRMLPSYQYSDNFTTSFKFLPTPNEDPILGTNQNVYTTAIGHPTADEARNFILDISQDAQYLSQKYQVPASIIIAMSALESGYGFSRNAIYANNFLGIKQWWGNPSNAYQLKGQPDENQGKVGILRITDIGQYIYDEENRPDNWYKRFNSRRDCMTFLVEEIFMHKTGQWKRDYSDIPKFYRGQLAAGVEKYSAAYTFAYSIGEKGYSHKGGKYYADRVMKLVDKYNLIAYD</sequence>
<feature type="domain" description="Mannosyl-glycoprotein endo-beta-N-acetylglucosamidase-like" evidence="2">
    <location>
        <begin position="205"/>
        <end position="376"/>
    </location>
</feature>
<dbReference type="InterPro" id="IPR002901">
    <property type="entry name" value="MGlyc_endo_b_GlcNAc-like_dom"/>
</dbReference>